<gene>
    <name evidence="5" type="ORF">A3C59_01345</name>
</gene>
<keyword evidence="3" id="KW-0687">Ribonucleoprotein</keyword>
<accession>A0A1F5JZ17</accession>
<protein>
    <submittedName>
        <fullName evidence="5">30S ribosomal protein S17</fullName>
    </submittedName>
</protein>
<dbReference type="PANTHER" id="PTHR10744">
    <property type="entry name" value="40S RIBOSOMAL PROTEIN S11 FAMILY MEMBER"/>
    <property type="match status" value="1"/>
</dbReference>
<dbReference type="InterPro" id="IPR000266">
    <property type="entry name" value="Ribosomal_uS17"/>
</dbReference>
<dbReference type="EMBL" id="MFCV01000003">
    <property type="protein sequence ID" value="OGE33929.1"/>
    <property type="molecule type" value="Genomic_DNA"/>
</dbReference>
<comment type="caution">
    <text evidence="5">The sequence shown here is derived from an EMBL/GenBank/DDBJ whole genome shotgun (WGS) entry which is preliminary data.</text>
</comment>
<dbReference type="AlphaFoldDB" id="A0A1F5JZ17"/>
<dbReference type="GO" id="GO:0006412">
    <property type="term" value="P:translation"/>
    <property type="evidence" value="ECO:0007669"/>
    <property type="project" value="InterPro"/>
</dbReference>
<dbReference type="STRING" id="1797768.A3C59_01345"/>
<organism evidence="5 6">
    <name type="scientific">Candidatus Daviesbacteria bacterium RIFCSPHIGHO2_02_FULL_36_13</name>
    <dbReference type="NCBI Taxonomy" id="1797768"/>
    <lineage>
        <taxon>Bacteria</taxon>
        <taxon>Candidatus Daviesiibacteriota</taxon>
    </lineage>
</organism>
<dbReference type="GO" id="GO:0003735">
    <property type="term" value="F:structural constituent of ribosome"/>
    <property type="evidence" value="ECO:0007669"/>
    <property type="project" value="InterPro"/>
</dbReference>
<evidence type="ECO:0000256" key="1">
    <source>
        <dbReference type="ARBA" id="ARBA00010254"/>
    </source>
</evidence>
<dbReference type="GO" id="GO:0022627">
    <property type="term" value="C:cytosolic small ribosomal subunit"/>
    <property type="evidence" value="ECO:0007669"/>
    <property type="project" value="TreeGrafter"/>
</dbReference>
<evidence type="ECO:0000256" key="3">
    <source>
        <dbReference type="ARBA" id="ARBA00023274"/>
    </source>
</evidence>
<proteinExistence type="inferred from homology"/>
<feature type="region of interest" description="Disordered" evidence="4">
    <location>
        <begin position="95"/>
        <end position="138"/>
    </location>
</feature>
<dbReference type="CDD" id="cd00364">
    <property type="entry name" value="Ribosomal_uS17"/>
    <property type="match status" value="1"/>
</dbReference>
<dbReference type="Proteomes" id="UP000176902">
    <property type="component" value="Unassembled WGS sequence"/>
</dbReference>
<dbReference type="PRINTS" id="PR00973">
    <property type="entry name" value="RIBOSOMALS17"/>
</dbReference>
<keyword evidence="2 5" id="KW-0689">Ribosomal protein</keyword>
<evidence type="ECO:0000313" key="5">
    <source>
        <dbReference type="EMBL" id="OGE33929.1"/>
    </source>
</evidence>
<feature type="compositionally biased region" description="Basic and acidic residues" evidence="4">
    <location>
        <begin position="111"/>
        <end position="124"/>
    </location>
</feature>
<dbReference type="PANTHER" id="PTHR10744:SF1">
    <property type="entry name" value="SMALL RIBOSOMAL SUBUNIT PROTEIN US17M"/>
    <property type="match status" value="1"/>
</dbReference>
<reference evidence="5 6" key="1">
    <citation type="journal article" date="2016" name="Nat. Commun.">
        <title>Thousands of microbial genomes shed light on interconnected biogeochemical processes in an aquifer system.</title>
        <authorList>
            <person name="Anantharaman K."/>
            <person name="Brown C.T."/>
            <person name="Hug L.A."/>
            <person name="Sharon I."/>
            <person name="Castelle C.J."/>
            <person name="Probst A.J."/>
            <person name="Thomas B.C."/>
            <person name="Singh A."/>
            <person name="Wilkins M.J."/>
            <person name="Karaoz U."/>
            <person name="Brodie E.L."/>
            <person name="Williams K.H."/>
            <person name="Hubbard S.S."/>
            <person name="Banfield J.F."/>
        </authorList>
    </citation>
    <scope>NUCLEOTIDE SEQUENCE [LARGE SCALE GENOMIC DNA]</scope>
</reference>
<sequence>MVGRVVSAKLKGTVTVLIERVVTHPLYKKTYKQSKKYLVDDAVGVKLGDIVDIANCRPISKNKHWKVAKVLGRDFAELATEAMMKKAEEAIAEVMPEEKQGDRVQGLGSSEEVKETKEVEEKETKKKRVRKEKLVTKP</sequence>
<dbReference type="SUPFAM" id="SSF50249">
    <property type="entry name" value="Nucleic acid-binding proteins"/>
    <property type="match status" value="1"/>
</dbReference>
<dbReference type="Gene3D" id="2.40.50.140">
    <property type="entry name" value="Nucleic acid-binding proteins"/>
    <property type="match status" value="1"/>
</dbReference>
<dbReference type="InterPro" id="IPR012340">
    <property type="entry name" value="NA-bd_OB-fold"/>
</dbReference>
<name>A0A1F5JZ17_9BACT</name>
<evidence type="ECO:0000313" key="6">
    <source>
        <dbReference type="Proteomes" id="UP000176902"/>
    </source>
</evidence>
<evidence type="ECO:0000256" key="2">
    <source>
        <dbReference type="ARBA" id="ARBA00022980"/>
    </source>
</evidence>
<evidence type="ECO:0000256" key="4">
    <source>
        <dbReference type="SAM" id="MobiDB-lite"/>
    </source>
</evidence>
<comment type="similarity">
    <text evidence="1">Belongs to the universal ribosomal protein uS17 family.</text>
</comment>
<dbReference type="NCBIfam" id="NF004123">
    <property type="entry name" value="PRK05610.1"/>
    <property type="match status" value="1"/>
</dbReference>
<dbReference type="Pfam" id="PF00366">
    <property type="entry name" value="Ribosomal_S17"/>
    <property type="match status" value="1"/>
</dbReference>